<evidence type="ECO:0000313" key="3">
    <source>
        <dbReference type="Proteomes" id="UP001183607"/>
    </source>
</evidence>
<evidence type="ECO:0000256" key="1">
    <source>
        <dbReference type="SAM" id="MobiDB-lite"/>
    </source>
</evidence>
<organism evidence="2 3">
    <name type="scientific">Streptomyces evansiae</name>
    <dbReference type="NCBI Taxonomy" id="3075535"/>
    <lineage>
        <taxon>Bacteria</taxon>
        <taxon>Bacillati</taxon>
        <taxon>Actinomycetota</taxon>
        <taxon>Actinomycetes</taxon>
        <taxon>Kitasatosporales</taxon>
        <taxon>Streptomycetaceae</taxon>
        <taxon>Streptomyces</taxon>
    </lineage>
</organism>
<feature type="region of interest" description="Disordered" evidence="1">
    <location>
        <begin position="1"/>
        <end position="24"/>
    </location>
</feature>
<comment type="caution">
    <text evidence="2">The sequence shown here is derived from an EMBL/GenBank/DDBJ whole genome shotgun (WGS) entry which is preliminary data.</text>
</comment>
<accession>A0ABD5ECG4</accession>
<evidence type="ECO:0008006" key="4">
    <source>
        <dbReference type="Google" id="ProtNLM"/>
    </source>
</evidence>
<name>A0ABD5ECG4_9ACTN</name>
<gene>
    <name evidence="2" type="ORF">RM574_27020</name>
</gene>
<dbReference type="AlphaFoldDB" id="A0ABD5ECG4"/>
<evidence type="ECO:0000313" key="2">
    <source>
        <dbReference type="EMBL" id="MDT0419139.1"/>
    </source>
</evidence>
<feature type="compositionally biased region" description="Basic and acidic residues" evidence="1">
    <location>
        <begin position="1"/>
        <end position="18"/>
    </location>
</feature>
<protein>
    <recommendedName>
        <fullName evidence="4">WXG100 family type VII secretion target</fullName>
    </recommendedName>
</protein>
<reference evidence="3" key="1">
    <citation type="submission" date="2023-07" db="EMBL/GenBank/DDBJ databases">
        <title>30 novel species of actinomycetes from the DSMZ collection.</title>
        <authorList>
            <person name="Nouioui I."/>
        </authorList>
    </citation>
    <scope>NUCLEOTIDE SEQUENCE [LARGE SCALE GENOMIC DNA]</scope>
    <source>
        <strain evidence="3">DSM 41982</strain>
    </source>
</reference>
<dbReference type="EMBL" id="JAVRER010000064">
    <property type="protein sequence ID" value="MDT0419139.1"/>
    <property type="molecule type" value="Genomic_DNA"/>
</dbReference>
<dbReference type="RefSeq" id="WP_007824040.1">
    <property type="nucleotide sequence ID" value="NZ_JAVRER010000064.1"/>
</dbReference>
<dbReference type="Proteomes" id="UP001183607">
    <property type="component" value="Unassembled WGS sequence"/>
</dbReference>
<proteinExistence type="predicted"/>
<sequence>MGTEGAKPKVDNPDRTRLGDPLGQLKGDRSAFVGAFEPAAKEVGKGSATAALAWVGDTAERWHTDVAGHRKKVRERIDVVLSDVQRHINSMPAQVTPEEAAAMNRNRRML</sequence>